<feature type="transmembrane region" description="Helical" evidence="7">
    <location>
        <begin position="408"/>
        <end position="430"/>
    </location>
</feature>
<protein>
    <recommendedName>
        <fullName evidence="10">Chloride channel protein</fullName>
    </recommendedName>
</protein>
<feature type="region of interest" description="Disordered" evidence="6">
    <location>
        <begin position="1"/>
        <end position="123"/>
    </location>
</feature>
<evidence type="ECO:0000256" key="6">
    <source>
        <dbReference type="SAM" id="MobiDB-lite"/>
    </source>
</evidence>
<dbReference type="AlphaFoldDB" id="A0A1X6PH97"/>
<keyword evidence="2 7" id="KW-0812">Transmembrane</keyword>
<feature type="transmembrane region" description="Helical" evidence="7">
    <location>
        <begin position="363"/>
        <end position="388"/>
    </location>
</feature>
<evidence type="ECO:0000256" key="3">
    <source>
        <dbReference type="ARBA" id="ARBA00022737"/>
    </source>
</evidence>
<evidence type="ECO:0000313" key="8">
    <source>
        <dbReference type="EMBL" id="OSX80264.1"/>
    </source>
</evidence>
<dbReference type="SUPFAM" id="SSF81340">
    <property type="entry name" value="Clc chloride channel"/>
    <property type="match status" value="1"/>
</dbReference>
<dbReference type="EMBL" id="KV918778">
    <property type="protein sequence ID" value="OSX80264.1"/>
    <property type="molecule type" value="Genomic_DNA"/>
</dbReference>
<dbReference type="Pfam" id="PF00654">
    <property type="entry name" value="Voltage_CLC"/>
    <property type="match status" value="1"/>
</dbReference>
<proteinExistence type="predicted"/>
<evidence type="ECO:0000256" key="1">
    <source>
        <dbReference type="ARBA" id="ARBA00004141"/>
    </source>
</evidence>
<reference evidence="8 9" key="1">
    <citation type="submission" date="2017-03" db="EMBL/GenBank/DDBJ databases">
        <title>WGS assembly of Porphyra umbilicalis.</title>
        <authorList>
            <person name="Brawley S.H."/>
            <person name="Blouin N.A."/>
            <person name="Ficko-Blean E."/>
            <person name="Wheeler G.L."/>
            <person name="Lohr M."/>
            <person name="Goodson H.V."/>
            <person name="Jenkins J.W."/>
            <person name="Blaby-Haas C.E."/>
            <person name="Helliwell K.E."/>
            <person name="Chan C."/>
            <person name="Marriage T."/>
            <person name="Bhattacharya D."/>
            <person name="Klein A.S."/>
            <person name="Badis Y."/>
            <person name="Brodie J."/>
            <person name="Cao Y."/>
            <person name="Collen J."/>
            <person name="Dittami S.M."/>
            <person name="Gachon C.M."/>
            <person name="Green B.R."/>
            <person name="Karpowicz S."/>
            <person name="Kim J.W."/>
            <person name="Kudahl U."/>
            <person name="Lin S."/>
            <person name="Michel G."/>
            <person name="Mittag M."/>
            <person name="Olson B.J."/>
            <person name="Pangilinan J."/>
            <person name="Peng Y."/>
            <person name="Qiu H."/>
            <person name="Shu S."/>
            <person name="Singer J.T."/>
            <person name="Smith A.G."/>
            <person name="Sprecher B.N."/>
            <person name="Wagner V."/>
            <person name="Wang W."/>
            <person name="Wang Z.-Y."/>
            <person name="Yan J."/>
            <person name="Yarish C."/>
            <person name="Zoeuner-Riek S."/>
            <person name="Zhuang Y."/>
            <person name="Zou Y."/>
            <person name="Lindquist E.A."/>
            <person name="Grimwood J."/>
            <person name="Barry K."/>
            <person name="Rokhsar D.S."/>
            <person name="Schmutz J."/>
            <person name="Stiller J.W."/>
            <person name="Grossman A.R."/>
            <person name="Prochnik S.E."/>
        </authorList>
    </citation>
    <scope>NUCLEOTIDE SEQUENCE [LARGE SCALE GENOMIC DNA]</scope>
    <source>
        <strain evidence="8">4086291</strain>
    </source>
</reference>
<dbReference type="InterPro" id="IPR014743">
    <property type="entry name" value="Cl-channel_core"/>
</dbReference>
<dbReference type="Gene3D" id="1.10.3080.10">
    <property type="entry name" value="Clc chloride channel"/>
    <property type="match status" value="1"/>
</dbReference>
<evidence type="ECO:0000313" key="9">
    <source>
        <dbReference type="Proteomes" id="UP000218209"/>
    </source>
</evidence>
<feature type="transmembrane region" description="Helical" evidence="7">
    <location>
        <begin position="536"/>
        <end position="559"/>
    </location>
</feature>
<dbReference type="OrthoDB" id="4564at2759"/>
<feature type="transmembrane region" description="Helical" evidence="7">
    <location>
        <begin position="139"/>
        <end position="166"/>
    </location>
</feature>
<evidence type="ECO:0000256" key="5">
    <source>
        <dbReference type="ARBA" id="ARBA00023136"/>
    </source>
</evidence>
<feature type="transmembrane region" description="Helical" evidence="7">
    <location>
        <begin position="256"/>
        <end position="275"/>
    </location>
</feature>
<sequence>MGLGRGGWGGGPSPPSGGGGGGGGGGGRGAGAGGSTAGGGPSGASPSGGGGSAATGAGGASAGKVTHRPPRPPPPPPPPRRRPRRRRQQRRPARGPRGGAPPPPPSRRLPLGDRAKNGGARWPWRRPIGDASVVPPGCFLYLGLIGVLAFPLCHASTVGAAALAAARDAATAAAGARGGWAAALAVTTALRVAAAVAALGVTRALGARYAAGSGIPEVKCLLSGAYLPGALSARVLVAKAVGLPLALASGLSYGVMGPYASMAVIVSALVARLPCFPRLAGSARAQMMAAAAAAAAGIGATFGTPIGATLLTIELASATFPVHWLPLLLYTVVAGYTVTLWAVDLSGVVYFALDPPLAPTGALLANVALQAALGVACGLVGAALVGAVGWLSRALRAVVGPADAGRNVALVASFVAAHTLASWALGGVMWEPAQRVGLLTLFNSTARGRHPYIALPPWALPRPEPDGRASPYTATVTLAVLAAVKWVLTVASLCMPLPAGAFMPIFQTGAALGRGAAEALLATFPGRLPWLDARTYAVLGAAGLTTGVLQTVSVGMVMVELTGGGVSILSLTVSGVAAYATSQALTHDLFSDILRRRRLPYPPPHPRVDDRGARGGAGGGVLLGAVSRHRLQREVDAVIAMAMEVDGAAVADGGGGGRSGDRDGDGDDDGGGGGDDGGGGGGSGDGDGGVGGARGGGGDGAPALGYGATGGATAGVWPAAAAADAASIAAAVGATPLPLLAAYDAAVGAADVNPTPFATGAQTPFWKLVYFFTVLSCSQIFITDAGVYVGLLSKARFIDVFYALSTAGDHVGGMEEDGVHG</sequence>
<comment type="subcellular location">
    <subcellularLocation>
        <location evidence="1">Membrane</location>
        <topology evidence="1">Multi-pass membrane protein</topology>
    </subcellularLocation>
</comment>
<organism evidence="8 9">
    <name type="scientific">Porphyra umbilicalis</name>
    <name type="common">Purple laver</name>
    <name type="synonym">Red alga</name>
    <dbReference type="NCBI Taxonomy" id="2786"/>
    <lineage>
        <taxon>Eukaryota</taxon>
        <taxon>Rhodophyta</taxon>
        <taxon>Bangiophyceae</taxon>
        <taxon>Bangiales</taxon>
        <taxon>Bangiaceae</taxon>
        <taxon>Porphyra</taxon>
    </lineage>
</organism>
<dbReference type="PANTHER" id="PTHR45720:SF10">
    <property type="entry name" value="CHLORIDE CHANNEL PROTEIN 2"/>
    <property type="match status" value="1"/>
</dbReference>
<gene>
    <name evidence="8" type="ORF">BU14_0056s0046</name>
</gene>
<evidence type="ECO:0000256" key="4">
    <source>
        <dbReference type="ARBA" id="ARBA00022989"/>
    </source>
</evidence>
<keyword evidence="4 7" id="KW-1133">Transmembrane helix</keyword>
<feature type="compositionally biased region" description="Gly residues" evidence="6">
    <location>
        <begin position="671"/>
        <end position="696"/>
    </location>
</feature>
<dbReference type="InterPro" id="IPR001807">
    <property type="entry name" value="ClC"/>
</dbReference>
<dbReference type="Proteomes" id="UP000218209">
    <property type="component" value="Unassembled WGS sequence"/>
</dbReference>
<evidence type="ECO:0000256" key="7">
    <source>
        <dbReference type="SAM" id="Phobius"/>
    </source>
</evidence>
<evidence type="ECO:0008006" key="10">
    <source>
        <dbReference type="Google" id="ProtNLM"/>
    </source>
</evidence>
<dbReference type="PRINTS" id="PR00762">
    <property type="entry name" value="CLCHANNEL"/>
</dbReference>
<keyword evidence="5 7" id="KW-0472">Membrane</keyword>
<feature type="compositionally biased region" description="Basic residues" evidence="6">
    <location>
        <begin position="79"/>
        <end position="94"/>
    </location>
</feature>
<dbReference type="InterPro" id="IPR050970">
    <property type="entry name" value="Cl_channel_volt-gated"/>
</dbReference>
<feature type="transmembrane region" description="Helical" evidence="7">
    <location>
        <begin position="327"/>
        <end position="351"/>
    </location>
</feature>
<feature type="transmembrane region" description="Helical" evidence="7">
    <location>
        <begin position="178"/>
        <end position="199"/>
    </location>
</feature>
<dbReference type="GO" id="GO:0016020">
    <property type="term" value="C:membrane"/>
    <property type="evidence" value="ECO:0007669"/>
    <property type="project" value="UniProtKB-SubCell"/>
</dbReference>
<dbReference type="GO" id="GO:0005247">
    <property type="term" value="F:voltage-gated chloride channel activity"/>
    <property type="evidence" value="ECO:0007669"/>
    <property type="project" value="TreeGrafter"/>
</dbReference>
<feature type="transmembrane region" description="Helical" evidence="7">
    <location>
        <begin position="287"/>
        <end position="307"/>
    </location>
</feature>
<feature type="transmembrane region" description="Helical" evidence="7">
    <location>
        <begin position="472"/>
        <end position="493"/>
    </location>
</feature>
<feature type="transmembrane region" description="Helical" evidence="7">
    <location>
        <begin position="565"/>
        <end position="590"/>
    </location>
</feature>
<evidence type="ECO:0000256" key="2">
    <source>
        <dbReference type="ARBA" id="ARBA00022692"/>
    </source>
</evidence>
<name>A0A1X6PH97_PORUM</name>
<feature type="compositionally biased region" description="Gly residues" evidence="6">
    <location>
        <begin position="1"/>
        <end position="61"/>
    </location>
</feature>
<keyword evidence="3" id="KW-0677">Repeat</keyword>
<accession>A0A1X6PH97</accession>
<feature type="region of interest" description="Disordered" evidence="6">
    <location>
        <begin position="650"/>
        <end position="696"/>
    </location>
</feature>
<dbReference type="PANTHER" id="PTHR45720">
    <property type="entry name" value="CHLORIDE CHANNEL PROTEIN 2"/>
    <property type="match status" value="1"/>
</dbReference>
<keyword evidence="9" id="KW-1185">Reference proteome</keyword>